<reference evidence="4 5" key="1">
    <citation type="submission" date="2015-09" db="EMBL/GenBank/DDBJ databases">
        <title>Draft genome of the parasitic nematode Teladorsagia circumcincta isolate WARC Sus (inbred).</title>
        <authorList>
            <person name="Mitreva M."/>
        </authorList>
    </citation>
    <scope>NUCLEOTIDE SEQUENCE [LARGE SCALE GENOMIC DNA]</scope>
    <source>
        <strain evidence="4 5">S</strain>
    </source>
</reference>
<keyword evidence="5" id="KW-1185">Reference proteome</keyword>
<evidence type="ECO:0000256" key="2">
    <source>
        <dbReference type="SAM" id="MobiDB-lite"/>
    </source>
</evidence>
<organism evidence="4 5">
    <name type="scientific">Teladorsagia circumcincta</name>
    <name type="common">Brown stomach worm</name>
    <name type="synonym">Ostertagia circumcincta</name>
    <dbReference type="NCBI Taxonomy" id="45464"/>
    <lineage>
        <taxon>Eukaryota</taxon>
        <taxon>Metazoa</taxon>
        <taxon>Ecdysozoa</taxon>
        <taxon>Nematoda</taxon>
        <taxon>Chromadorea</taxon>
        <taxon>Rhabditida</taxon>
        <taxon>Rhabditina</taxon>
        <taxon>Rhabditomorpha</taxon>
        <taxon>Strongyloidea</taxon>
        <taxon>Trichostrongylidae</taxon>
        <taxon>Teladorsagia</taxon>
    </lineage>
</organism>
<dbReference type="SUPFAM" id="SSF57959">
    <property type="entry name" value="Leucine zipper domain"/>
    <property type="match status" value="1"/>
</dbReference>
<dbReference type="PROSITE" id="PS00036">
    <property type="entry name" value="BZIP_BASIC"/>
    <property type="match status" value="1"/>
</dbReference>
<feature type="domain" description="BZIP" evidence="3">
    <location>
        <begin position="252"/>
        <end position="315"/>
    </location>
</feature>
<feature type="region of interest" description="Disordered" evidence="2">
    <location>
        <begin position="217"/>
        <end position="276"/>
    </location>
</feature>
<dbReference type="PROSITE" id="PS50217">
    <property type="entry name" value="BZIP"/>
    <property type="match status" value="1"/>
</dbReference>
<evidence type="ECO:0000313" key="5">
    <source>
        <dbReference type="Proteomes" id="UP000230423"/>
    </source>
</evidence>
<evidence type="ECO:0000313" key="4">
    <source>
        <dbReference type="EMBL" id="PIO74241.1"/>
    </source>
</evidence>
<dbReference type="GO" id="GO:0003700">
    <property type="term" value="F:DNA-binding transcription factor activity"/>
    <property type="evidence" value="ECO:0007669"/>
    <property type="project" value="InterPro"/>
</dbReference>
<dbReference type="Proteomes" id="UP000230423">
    <property type="component" value="Unassembled WGS sequence"/>
</dbReference>
<dbReference type="AlphaFoldDB" id="A0A2G9UVE7"/>
<feature type="coiled-coil region" evidence="1">
    <location>
        <begin position="277"/>
        <end position="311"/>
    </location>
</feature>
<dbReference type="Pfam" id="PF07716">
    <property type="entry name" value="bZIP_2"/>
    <property type="match status" value="1"/>
</dbReference>
<sequence length="323" mass="36556">MNPFSECRTALLSAHRHDAVLTSSSELQIPPPVCHHHASPVDPQEVLESMPSWESYTHHNDLLGDQSNIDLIVNSTNMATNCYSSIHRSNTINSMPLMRFIPDADLQFDIVNCSHNDFESPETPPYSHDIYADRSPSVSYPVDLNDIDAALDCDISTLDAYLHSTPCSSSTNANEFPVPKPSFKSVYYCSTHERLSSPDIDSVEEFFPNLPETLANPCPDRSFRRRSHSSGTTQSSASRCSPHSLDSTVRASREYRLKRDKNNLASQRSRQKRAEKVREMRIERQLLERRNIELKTLLNSLEHQVADYKRMVLMVVSKSSSAE</sequence>
<evidence type="ECO:0000259" key="3">
    <source>
        <dbReference type="PROSITE" id="PS50217"/>
    </source>
</evidence>
<feature type="compositionally biased region" description="Basic and acidic residues" evidence="2">
    <location>
        <begin position="251"/>
        <end position="262"/>
    </location>
</feature>
<accession>A0A2G9UVE7</accession>
<protein>
    <submittedName>
        <fullName evidence="4">Basic region leucine zipper</fullName>
    </submittedName>
</protein>
<dbReference type="Gene3D" id="1.20.5.170">
    <property type="match status" value="1"/>
</dbReference>
<dbReference type="InterPro" id="IPR046347">
    <property type="entry name" value="bZIP_sf"/>
</dbReference>
<proteinExistence type="predicted"/>
<feature type="compositionally biased region" description="Low complexity" evidence="2">
    <location>
        <begin position="229"/>
        <end position="241"/>
    </location>
</feature>
<dbReference type="InterPro" id="IPR004827">
    <property type="entry name" value="bZIP"/>
</dbReference>
<dbReference type="OrthoDB" id="10039716at2759"/>
<dbReference type="CDD" id="cd14813">
    <property type="entry name" value="bZIP_BmCbz-like"/>
    <property type="match status" value="1"/>
</dbReference>
<name>A0A2G9UVE7_TELCI</name>
<gene>
    <name evidence="4" type="ORF">TELCIR_03746</name>
</gene>
<evidence type="ECO:0000256" key="1">
    <source>
        <dbReference type="SAM" id="Coils"/>
    </source>
</evidence>
<keyword evidence="1" id="KW-0175">Coiled coil</keyword>
<dbReference type="EMBL" id="KZ345311">
    <property type="protein sequence ID" value="PIO74241.1"/>
    <property type="molecule type" value="Genomic_DNA"/>
</dbReference>